<dbReference type="PANTHER" id="PTHR36834:SF1">
    <property type="entry name" value="INTEGRAL MEMBRANE PROTEIN"/>
    <property type="match status" value="1"/>
</dbReference>
<dbReference type="Pfam" id="PF04892">
    <property type="entry name" value="VanZ"/>
    <property type="match status" value="1"/>
</dbReference>
<dbReference type="InterPro" id="IPR006976">
    <property type="entry name" value="VanZ-like"/>
</dbReference>
<dbReference type="PANTHER" id="PTHR36834">
    <property type="entry name" value="MEMBRANE PROTEIN-RELATED"/>
    <property type="match status" value="1"/>
</dbReference>
<organism evidence="3 4">
    <name type="scientific">Paraclostridium benzoelyticum</name>
    <dbReference type="NCBI Taxonomy" id="1629550"/>
    <lineage>
        <taxon>Bacteria</taxon>
        <taxon>Bacillati</taxon>
        <taxon>Bacillota</taxon>
        <taxon>Clostridia</taxon>
        <taxon>Peptostreptococcales</taxon>
        <taxon>Peptostreptococcaceae</taxon>
        <taxon>Paraclostridium</taxon>
    </lineage>
</organism>
<evidence type="ECO:0000313" key="3">
    <source>
        <dbReference type="EMBL" id="KKY02662.1"/>
    </source>
</evidence>
<name>A0A0M3DMM8_9FIRM</name>
<keyword evidence="1" id="KW-1133">Transmembrane helix</keyword>
<reference evidence="3 4" key="1">
    <citation type="submission" date="2015-04" db="EMBL/GenBank/DDBJ databases">
        <title>Microcin producing Clostridium sp. JC272T.</title>
        <authorList>
            <person name="Jyothsna T."/>
            <person name="Sasikala C."/>
            <person name="Ramana C."/>
        </authorList>
    </citation>
    <scope>NUCLEOTIDE SEQUENCE [LARGE SCALE GENOMIC DNA]</scope>
    <source>
        <strain evidence="3 4">JC272</strain>
    </source>
</reference>
<keyword evidence="1" id="KW-0472">Membrane</keyword>
<feature type="transmembrane region" description="Helical" evidence="1">
    <location>
        <begin position="6"/>
        <end position="27"/>
    </location>
</feature>
<dbReference type="AlphaFoldDB" id="A0A0M3DMM8"/>
<dbReference type="EMBL" id="LBBT01000037">
    <property type="protein sequence ID" value="KKY02662.1"/>
    <property type="molecule type" value="Genomic_DNA"/>
</dbReference>
<feature type="transmembrane region" description="Helical" evidence="1">
    <location>
        <begin position="119"/>
        <end position="141"/>
    </location>
</feature>
<gene>
    <name evidence="3" type="ORF">VN21_01900</name>
</gene>
<dbReference type="Proteomes" id="UP000034407">
    <property type="component" value="Unassembled WGS sequence"/>
</dbReference>
<comment type="caution">
    <text evidence="3">The sequence shown here is derived from an EMBL/GenBank/DDBJ whole genome shotgun (WGS) entry which is preliminary data.</text>
</comment>
<keyword evidence="4" id="KW-1185">Reference proteome</keyword>
<accession>A0A0M3DMM8</accession>
<evidence type="ECO:0000259" key="2">
    <source>
        <dbReference type="Pfam" id="PF04892"/>
    </source>
</evidence>
<dbReference type="PATRIC" id="fig|1629550.3.peg.2894"/>
<feature type="transmembrane region" description="Helical" evidence="1">
    <location>
        <begin position="87"/>
        <end position="107"/>
    </location>
</feature>
<feature type="domain" description="VanZ-like" evidence="2">
    <location>
        <begin position="47"/>
        <end position="162"/>
    </location>
</feature>
<evidence type="ECO:0000313" key="4">
    <source>
        <dbReference type="Proteomes" id="UP000034407"/>
    </source>
</evidence>
<keyword evidence="1" id="KW-0812">Transmembrane</keyword>
<feature type="transmembrane region" description="Helical" evidence="1">
    <location>
        <begin position="147"/>
        <end position="168"/>
    </location>
</feature>
<sequence length="177" mass="20608">MVIRFNFIVLLCFLWAYVFFRSLLCFINSKSFSFKNESINLGLYMSIVAVVAMTLFPIRLDVPFSKFEIFNLIPLKVPISTYLTRGLMYFLYQNVGNLVLFMPFGFFACAKTSGNTKKVVFASLALTLFIEFTQGFIPYRFCEIDDVWLNTLGGFLGSYVYIKFINYFRNLKRDDQS</sequence>
<feature type="transmembrane region" description="Helical" evidence="1">
    <location>
        <begin position="39"/>
        <end position="58"/>
    </location>
</feature>
<protein>
    <recommendedName>
        <fullName evidence="2">VanZ-like domain-containing protein</fullName>
    </recommendedName>
</protein>
<evidence type="ECO:0000256" key="1">
    <source>
        <dbReference type="SAM" id="Phobius"/>
    </source>
</evidence>
<proteinExistence type="predicted"/>
<dbReference type="RefSeq" id="WP_046821780.1">
    <property type="nucleotide sequence ID" value="NZ_LBBT01000037.1"/>
</dbReference>
<dbReference type="InterPro" id="IPR053150">
    <property type="entry name" value="Teicoplanin_resist-assoc"/>
</dbReference>